<geneLocation type="plasmid" evidence="2 4">
    <name>unnamed1</name>
</geneLocation>
<keyword evidence="2" id="KW-0614">Plasmid</keyword>
<dbReference type="RefSeq" id="WP_341472080.1">
    <property type="nucleotide sequence ID" value="NZ_CP128401.1"/>
</dbReference>
<dbReference type="Pfam" id="PF01972">
    <property type="entry name" value="SDH_protease"/>
    <property type="match status" value="1"/>
</dbReference>
<gene>
    <name evidence="1" type="ORF">HXX08_13125</name>
    <name evidence="2" type="ORF">OZ401_004720</name>
</gene>
<keyword evidence="4" id="KW-1185">Reference proteome</keyword>
<dbReference type="PANTHER" id="PTHR35984:SF1">
    <property type="entry name" value="PERIPLASMIC SERINE PROTEASE"/>
    <property type="match status" value="1"/>
</dbReference>
<dbReference type="InterPro" id="IPR002825">
    <property type="entry name" value="Pept_S49_ser-pept_pro"/>
</dbReference>
<dbReference type="GO" id="GO:0016020">
    <property type="term" value="C:membrane"/>
    <property type="evidence" value="ECO:0007669"/>
    <property type="project" value="InterPro"/>
</dbReference>
<dbReference type="InterPro" id="IPR029045">
    <property type="entry name" value="ClpP/crotonase-like_dom_sf"/>
</dbReference>
<evidence type="ECO:0000313" key="3">
    <source>
        <dbReference type="Proteomes" id="UP000521676"/>
    </source>
</evidence>
<dbReference type="Proteomes" id="UP000521676">
    <property type="component" value="Unassembled WGS sequence"/>
</dbReference>
<dbReference type="SUPFAM" id="SSF52096">
    <property type="entry name" value="ClpP/crotonase"/>
    <property type="match status" value="1"/>
</dbReference>
<organism evidence="1 3">
    <name type="scientific">Candidatus Chlorohelix allophototropha</name>
    <dbReference type="NCBI Taxonomy" id="3003348"/>
    <lineage>
        <taxon>Bacteria</taxon>
        <taxon>Bacillati</taxon>
        <taxon>Chloroflexota</taxon>
        <taxon>Chloroflexia</taxon>
        <taxon>Candidatus Chloroheliales</taxon>
        <taxon>Candidatus Chloroheliaceae</taxon>
        <taxon>Candidatus Chlorohelix</taxon>
    </lineage>
</organism>
<evidence type="ECO:0000313" key="4">
    <source>
        <dbReference type="Proteomes" id="UP001431572"/>
    </source>
</evidence>
<evidence type="ECO:0000313" key="2">
    <source>
        <dbReference type="EMBL" id="WJW70203.1"/>
    </source>
</evidence>
<accession>A0A8T7M407</accession>
<proteinExistence type="predicted"/>
<reference evidence="1 3" key="1">
    <citation type="submission" date="2020-06" db="EMBL/GenBank/DDBJ databases">
        <title>Anoxygenic phototrophic Chloroflexota member uses a Type I reaction center.</title>
        <authorList>
            <person name="Tsuji J.M."/>
            <person name="Shaw N.A."/>
            <person name="Nagashima S."/>
            <person name="Venkiteswaran J."/>
            <person name="Schiff S.L."/>
            <person name="Hanada S."/>
            <person name="Tank M."/>
            <person name="Neufeld J.D."/>
        </authorList>
    </citation>
    <scope>NUCLEOTIDE SEQUENCE [LARGE SCALE GENOMIC DNA]</scope>
    <source>
        <strain evidence="1">L227-S17</strain>
    </source>
</reference>
<dbReference type="EMBL" id="JACATZ010000001">
    <property type="protein sequence ID" value="NWJ46812.1"/>
    <property type="molecule type" value="Genomic_DNA"/>
</dbReference>
<name>A0A8T7M407_9CHLR</name>
<evidence type="ECO:0008006" key="5">
    <source>
        <dbReference type="Google" id="ProtNLM"/>
    </source>
</evidence>
<dbReference type="EMBL" id="CP128401">
    <property type="protein sequence ID" value="WJW70203.1"/>
    <property type="molecule type" value="Genomic_DNA"/>
</dbReference>
<evidence type="ECO:0000313" key="1">
    <source>
        <dbReference type="EMBL" id="NWJ46812.1"/>
    </source>
</evidence>
<reference evidence="2" key="2">
    <citation type="journal article" date="2024" name="Nature">
        <title>Anoxygenic phototroph of the Chloroflexota uses a type I reaction centre.</title>
        <authorList>
            <person name="Tsuji J.M."/>
            <person name="Shaw N.A."/>
            <person name="Nagashima S."/>
            <person name="Venkiteswaran J.J."/>
            <person name="Schiff S.L."/>
            <person name="Watanabe T."/>
            <person name="Fukui M."/>
            <person name="Hanada S."/>
            <person name="Tank M."/>
            <person name="Neufeld J.D."/>
        </authorList>
    </citation>
    <scope>NUCLEOTIDE SEQUENCE</scope>
    <source>
        <strain evidence="2">L227-S17</strain>
        <plasmid evidence="2 4">unnamed1</plasmid>
    </source>
</reference>
<dbReference type="Proteomes" id="UP001431572">
    <property type="component" value="Plasmid unnamed1"/>
</dbReference>
<dbReference type="AlphaFoldDB" id="A0A8T7M407"/>
<dbReference type="Gene3D" id="3.90.226.10">
    <property type="entry name" value="2-enoyl-CoA Hydratase, Chain A, domain 1"/>
    <property type="match status" value="1"/>
</dbReference>
<protein>
    <recommendedName>
        <fullName evidence="5">Serine dehydrogenase proteinase</fullName>
    </recommendedName>
</protein>
<sequence length="367" mass="40985">MGYTERLEIYHKIEQARSRPLITYVTSIRPNVNAYIAGDAISELIKQINLIPLKETAVDFLVISNGGDAIAAARIISLLRERFEKIAVLIPYVAYSAATLLAMGADEIIMHPYSNLGPVDPQLTVIRKSGDGNIDSINYGAEDLRNYFNFVRQDVGISDQEQMTRAFEMLCAETGPIPIGIAKRSTQLSLALGEKLLSLHMKDNSKAKAITETLSLSYHHHGYPLGRTDAEKVGLPVKKPSDEIDHLMWEIWENFQAEMLCDTAFNPLEIVLNSRSAEILLAPTPQVFVPLNLPPSLANAALQHILQTITVQDVLPVDYELLLSTMESIRCRSENRVKGKILATRMPDLNIRINLVQTSQGWTYFKN</sequence>
<dbReference type="PANTHER" id="PTHR35984">
    <property type="entry name" value="PERIPLASMIC SERINE PROTEASE"/>
    <property type="match status" value="1"/>
</dbReference>